<dbReference type="STRING" id="1045855.DSC_08990"/>
<evidence type="ECO:0000313" key="1">
    <source>
        <dbReference type="EMBL" id="AER56448.1"/>
    </source>
</evidence>
<organism evidence="1 2">
    <name type="scientific">Pseudoxanthomonas spadix (strain BD-a59)</name>
    <dbReference type="NCBI Taxonomy" id="1045855"/>
    <lineage>
        <taxon>Bacteria</taxon>
        <taxon>Pseudomonadati</taxon>
        <taxon>Pseudomonadota</taxon>
        <taxon>Gammaproteobacteria</taxon>
        <taxon>Lysobacterales</taxon>
        <taxon>Lysobacteraceae</taxon>
        <taxon>Pseudoxanthomonas</taxon>
    </lineage>
</organism>
<protein>
    <recommendedName>
        <fullName evidence="3">Polyhydroxyalkanoic acid synthase</fullName>
    </recommendedName>
</protein>
<dbReference type="eggNOG" id="ENOG5033ABY">
    <property type="taxonomic scope" value="Bacteria"/>
</dbReference>
<dbReference type="Pfam" id="PF09650">
    <property type="entry name" value="PHA_gran_rgn"/>
    <property type="match status" value="1"/>
</dbReference>
<sequence>MRTRREPSMQPPRLALRARLAHNASSSFRASAMSRIEIQHSHGKTPAQSRQALEEVAGKLSSRFGVRHRWDGDTLAFDGPGVDGRIAMQPGVLHVTAELGFLMSAMKGPIESEIRRVLSERFA</sequence>
<proteinExistence type="predicted"/>
<dbReference type="KEGG" id="psd:DSC_08990"/>
<evidence type="ECO:0000313" key="2">
    <source>
        <dbReference type="Proteomes" id="UP000005870"/>
    </source>
</evidence>
<dbReference type="InterPro" id="IPR013433">
    <property type="entry name" value="PHA_gran_rgn"/>
</dbReference>
<dbReference type="EMBL" id="CP003093">
    <property type="protein sequence ID" value="AER56448.1"/>
    <property type="molecule type" value="Genomic_DNA"/>
</dbReference>
<accession>G7UVX9</accession>
<keyword evidence="2" id="KW-1185">Reference proteome</keyword>
<dbReference type="NCBIfam" id="TIGR02610">
    <property type="entry name" value="PHA_gran_rgn"/>
    <property type="match status" value="1"/>
</dbReference>
<dbReference type="Proteomes" id="UP000005870">
    <property type="component" value="Chromosome"/>
</dbReference>
<name>G7UVX9_PSEUP</name>
<dbReference type="HOGENOM" id="CLU_161965_1_0_6"/>
<dbReference type="AlphaFoldDB" id="G7UVX9"/>
<reference evidence="1 2" key="1">
    <citation type="journal article" date="2012" name="J. Bacteriol.">
        <title>Complete Genome Sequence of the BTEX-Degrading Bacterium Pseudoxanthomonas spadix BD-a59.</title>
        <authorList>
            <person name="Lee S.H."/>
            <person name="Jin H.M."/>
            <person name="Lee H.J."/>
            <person name="Kim J.M."/>
            <person name="Jeon C.O."/>
        </authorList>
    </citation>
    <scope>NUCLEOTIDE SEQUENCE [LARGE SCALE GENOMIC DNA]</scope>
    <source>
        <strain evidence="1 2">BD-a59</strain>
    </source>
</reference>
<gene>
    <name evidence="1" type="ordered locus">DSC_08990</name>
</gene>
<evidence type="ECO:0008006" key="3">
    <source>
        <dbReference type="Google" id="ProtNLM"/>
    </source>
</evidence>